<comment type="caution">
    <text evidence="1">The sequence shown here is derived from an EMBL/GenBank/DDBJ whole genome shotgun (WGS) entry which is preliminary data.</text>
</comment>
<protein>
    <submittedName>
        <fullName evidence="1">Uncharacterized protein</fullName>
    </submittedName>
</protein>
<keyword evidence="2" id="KW-1185">Reference proteome</keyword>
<evidence type="ECO:0000313" key="2">
    <source>
        <dbReference type="Proteomes" id="UP001145114"/>
    </source>
</evidence>
<reference evidence="1" key="1">
    <citation type="submission" date="2022-06" db="EMBL/GenBank/DDBJ databases">
        <title>Phylogenomic reconstructions and comparative analyses of Kickxellomycotina fungi.</title>
        <authorList>
            <person name="Reynolds N.K."/>
            <person name="Stajich J.E."/>
            <person name="Barry K."/>
            <person name="Grigoriev I.V."/>
            <person name="Crous P."/>
            <person name="Smith M.E."/>
        </authorList>
    </citation>
    <scope>NUCLEOTIDE SEQUENCE</scope>
    <source>
        <strain evidence="1">RSA 2271</strain>
    </source>
</reference>
<evidence type="ECO:0000313" key="1">
    <source>
        <dbReference type="EMBL" id="KAJ1674354.1"/>
    </source>
</evidence>
<dbReference type="Proteomes" id="UP001145114">
    <property type="component" value="Unassembled WGS sequence"/>
</dbReference>
<organism evidence="1 2">
    <name type="scientific">Spiromyces aspiralis</name>
    <dbReference type="NCBI Taxonomy" id="68401"/>
    <lineage>
        <taxon>Eukaryota</taxon>
        <taxon>Fungi</taxon>
        <taxon>Fungi incertae sedis</taxon>
        <taxon>Zoopagomycota</taxon>
        <taxon>Kickxellomycotina</taxon>
        <taxon>Kickxellomycetes</taxon>
        <taxon>Kickxellales</taxon>
        <taxon>Kickxellaceae</taxon>
        <taxon>Spiromyces</taxon>
    </lineage>
</organism>
<sequence>RRIYNDHGLCEGGFRRVGLKRGSGVHRLCLSPQGLYDHKQLVVWLHSFYRC</sequence>
<accession>A0ACC1HCR2</accession>
<gene>
    <name evidence="1" type="ORF">EV182_003453</name>
</gene>
<proteinExistence type="predicted"/>
<feature type="non-terminal residue" evidence="1">
    <location>
        <position position="1"/>
    </location>
</feature>
<name>A0ACC1HCR2_9FUNG</name>
<dbReference type="EMBL" id="JAMZIH010006040">
    <property type="protein sequence ID" value="KAJ1674354.1"/>
    <property type="molecule type" value="Genomic_DNA"/>
</dbReference>